<evidence type="ECO:0000259" key="1">
    <source>
        <dbReference type="PROSITE" id="PS51352"/>
    </source>
</evidence>
<comment type="caution">
    <text evidence="2">The sequence shown here is derived from an EMBL/GenBank/DDBJ whole genome shotgun (WGS) entry which is preliminary data.</text>
</comment>
<evidence type="ECO:0000313" key="2">
    <source>
        <dbReference type="EMBL" id="GAX74784.1"/>
    </source>
</evidence>
<reference evidence="2 3" key="1">
    <citation type="submission" date="2017-08" db="EMBL/GenBank/DDBJ databases">
        <title>Acidophilic green algal genome provides insights into adaptation to an acidic environment.</title>
        <authorList>
            <person name="Hirooka S."/>
            <person name="Hirose Y."/>
            <person name="Kanesaki Y."/>
            <person name="Higuchi S."/>
            <person name="Fujiwara T."/>
            <person name="Onuma R."/>
            <person name="Era A."/>
            <person name="Ohbayashi R."/>
            <person name="Uzuka A."/>
            <person name="Nozaki H."/>
            <person name="Yoshikawa H."/>
            <person name="Miyagishima S.Y."/>
        </authorList>
    </citation>
    <scope>NUCLEOTIDE SEQUENCE [LARGE SCALE GENOMIC DNA]</scope>
    <source>
        <strain evidence="2 3">NIES-2499</strain>
    </source>
</reference>
<evidence type="ECO:0000313" key="3">
    <source>
        <dbReference type="Proteomes" id="UP000232323"/>
    </source>
</evidence>
<organism evidence="2 3">
    <name type="scientific">Chlamydomonas eustigma</name>
    <dbReference type="NCBI Taxonomy" id="1157962"/>
    <lineage>
        <taxon>Eukaryota</taxon>
        <taxon>Viridiplantae</taxon>
        <taxon>Chlorophyta</taxon>
        <taxon>core chlorophytes</taxon>
        <taxon>Chlorophyceae</taxon>
        <taxon>CS clade</taxon>
        <taxon>Chlamydomonadales</taxon>
        <taxon>Chlamydomonadaceae</taxon>
        <taxon>Chlamydomonas</taxon>
    </lineage>
</organism>
<accession>A0A250WVB8</accession>
<dbReference type="InterPro" id="IPR013766">
    <property type="entry name" value="Thioredoxin_domain"/>
</dbReference>
<dbReference type="PROSITE" id="PS51352">
    <property type="entry name" value="THIOREDOXIN_2"/>
    <property type="match status" value="1"/>
</dbReference>
<dbReference type="SUPFAM" id="SSF52833">
    <property type="entry name" value="Thioredoxin-like"/>
    <property type="match status" value="1"/>
</dbReference>
<keyword evidence="3" id="KW-1185">Reference proteome</keyword>
<proteinExistence type="predicted"/>
<dbReference type="InterPro" id="IPR036249">
    <property type="entry name" value="Thioredoxin-like_sf"/>
</dbReference>
<name>A0A250WVB8_9CHLO</name>
<dbReference type="Pfam" id="PF00085">
    <property type="entry name" value="Thioredoxin"/>
    <property type="match status" value="1"/>
</dbReference>
<dbReference type="Gene3D" id="3.40.30.10">
    <property type="entry name" value="Glutaredoxin"/>
    <property type="match status" value="1"/>
</dbReference>
<dbReference type="Proteomes" id="UP000232323">
    <property type="component" value="Unassembled WGS sequence"/>
</dbReference>
<dbReference type="OrthoDB" id="10263751at2759"/>
<dbReference type="EMBL" id="BEGY01000009">
    <property type="protein sequence ID" value="GAX74784.1"/>
    <property type="molecule type" value="Genomic_DNA"/>
</dbReference>
<sequence>MNLAVPPLQYDIVADDALEAKLATKGLKVAELYSEWCGPCKSVIPTFKRIRLDRDDENALTFLTVCADKCSYLEVAKDYKGKSEPLFLLYRNGQLKAKIEGANTPLLSSQIMSLTPANADMDDLEENPLYIAKQERERIARGEVAKDSKRPAKKK</sequence>
<protein>
    <recommendedName>
        <fullName evidence="1">Thioredoxin domain-containing protein</fullName>
    </recommendedName>
</protein>
<feature type="domain" description="Thioredoxin" evidence="1">
    <location>
        <begin position="1"/>
        <end position="116"/>
    </location>
</feature>
<gene>
    <name evidence="2" type="ORF">CEUSTIGMA_g2231.t1</name>
</gene>
<dbReference type="PROSITE" id="PS00194">
    <property type="entry name" value="THIOREDOXIN_1"/>
    <property type="match status" value="1"/>
</dbReference>
<dbReference type="STRING" id="1157962.A0A250WVB8"/>
<dbReference type="InterPro" id="IPR017937">
    <property type="entry name" value="Thioredoxin_CS"/>
</dbReference>
<dbReference type="AlphaFoldDB" id="A0A250WVB8"/>
<dbReference type="PANTHER" id="PTHR46135">
    <property type="entry name" value="NME/NM23 FAMILY MEMBER 8"/>
    <property type="match status" value="1"/>
</dbReference>
<dbReference type="InterPro" id="IPR051766">
    <property type="entry name" value="TXND_domain-containing"/>
</dbReference>
<dbReference type="PANTHER" id="PTHR46135:SF3">
    <property type="entry name" value="NME_NM23 FAMILY MEMBER 8"/>
    <property type="match status" value="1"/>
</dbReference>